<evidence type="ECO:0000313" key="2">
    <source>
        <dbReference type="Proteomes" id="UP000015455"/>
    </source>
</evidence>
<dbReference type="STRING" id="1348657.M622_04300"/>
<dbReference type="AlphaFoldDB" id="S9ZDJ5"/>
<dbReference type="EMBL" id="ATJV01000059">
    <property type="protein sequence ID" value="EPZ15360.1"/>
    <property type="molecule type" value="Genomic_DNA"/>
</dbReference>
<name>S9ZDJ5_9RHOO</name>
<reference evidence="1 2" key="1">
    <citation type="submission" date="2013-06" db="EMBL/GenBank/DDBJ databases">
        <title>Draft genome sequence of Thauera terpenica.</title>
        <authorList>
            <person name="Liu B."/>
            <person name="Frostegard A.H."/>
            <person name="Shapleigh J.P."/>
        </authorList>
    </citation>
    <scope>NUCLEOTIDE SEQUENCE [LARGE SCALE GENOMIC DNA]</scope>
    <source>
        <strain evidence="1 2">58Eu</strain>
    </source>
</reference>
<dbReference type="Proteomes" id="UP000015455">
    <property type="component" value="Unassembled WGS sequence"/>
</dbReference>
<proteinExistence type="predicted"/>
<dbReference type="eggNOG" id="ENOG5031KU1">
    <property type="taxonomic scope" value="Bacteria"/>
</dbReference>
<dbReference type="OrthoDB" id="8532329at2"/>
<dbReference type="PATRIC" id="fig|1348657.5.peg.2340"/>
<dbReference type="RefSeq" id="WP_021249753.1">
    <property type="nucleotide sequence ID" value="NZ_ATJV01000059.1"/>
</dbReference>
<keyword evidence="2" id="KW-1185">Reference proteome</keyword>
<sequence>MRPRHGLAAARDKVGGQGLIAALALALLLGATGMLAQGELNARFRAQAQAHSLSALAQAREALLGYAISYDERHPDMGYGYLPCPDAGNTGSTPAGACGARSLAAIGRLPWRTLALPELLDGWGECLWYALSASVKNNPKALTLNWDSPGQFAIRGDNGSPLPVASADGRAVAVIFAPGPALETQHRGNRGSGPCSGGDSALSSLDAFIDQGTEISLAGPSDIHQGRVGGVTRNDLIAWLGIDDIYDALRRRSDFALYIDRIGERASTHLAPRLADAHFIEAHTRATAGALVIGELPAAAALMITEPAAAAAHDNWRDQFRFAACEDASACIRLIDPNTSQTRHCHAVLLFGGERIRHGAQRQHRNTAAQRADITQYLEDDNPRHYLLGVPEFHGIPAFQISDASRPATEDVVRCLN</sequence>
<accession>S9ZDJ5</accession>
<gene>
    <name evidence="1" type="ORF">M622_04300</name>
</gene>
<comment type="caution">
    <text evidence="1">The sequence shown here is derived from an EMBL/GenBank/DDBJ whole genome shotgun (WGS) entry which is preliminary data.</text>
</comment>
<organism evidence="1 2">
    <name type="scientific">Thauera terpenica 58Eu</name>
    <dbReference type="NCBI Taxonomy" id="1348657"/>
    <lineage>
        <taxon>Bacteria</taxon>
        <taxon>Pseudomonadati</taxon>
        <taxon>Pseudomonadota</taxon>
        <taxon>Betaproteobacteria</taxon>
        <taxon>Rhodocyclales</taxon>
        <taxon>Zoogloeaceae</taxon>
        <taxon>Thauera</taxon>
    </lineage>
</organism>
<protein>
    <submittedName>
        <fullName evidence="1">Uncharacterized protein</fullName>
    </submittedName>
</protein>
<evidence type="ECO:0000313" key="1">
    <source>
        <dbReference type="EMBL" id="EPZ15360.1"/>
    </source>
</evidence>